<feature type="compositionally biased region" description="Polar residues" evidence="2">
    <location>
        <begin position="35"/>
        <end position="52"/>
    </location>
</feature>
<dbReference type="Gene3D" id="1.20.1270.60">
    <property type="entry name" value="Arfaptin homology (AH) domain/BAR domain"/>
    <property type="match status" value="1"/>
</dbReference>
<evidence type="ECO:0000256" key="1">
    <source>
        <dbReference type="ARBA" id="ARBA00022553"/>
    </source>
</evidence>
<dbReference type="GO" id="GO:0036286">
    <property type="term" value="C:eisosome filament"/>
    <property type="evidence" value="ECO:0007669"/>
    <property type="project" value="TreeGrafter"/>
</dbReference>
<dbReference type="GO" id="GO:0005886">
    <property type="term" value="C:plasma membrane"/>
    <property type="evidence" value="ECO:0007669"/>
    <property type="project" value="TreeGrafter"/>
</dbReference>
<proteinExistence type="predicted"/>
<dbReference type="PANTHER" id="PTHR31962:SF4">
    <property type="entry name" value="PRIMARY COMPONENT OF EISOSOMES (EUROFUNG)"/>
    <property type="match status" value="1"/>
</dbReference>
<dbReference type="FunFam" id="1.20.1270.60:FF:000005">
    <property type="entry name" value="Sphingolipid long chain base-responsive pil1"/>
    <property type="match status" value="1"/>
</dbReference>
<feature type="compositionally biased region" description="Polar residues" evidence="2">
    <location>
        <begin position="373"/>
        <end position="391"/>
    </location>
</feature>
<feature type="region of interest" description="Disordered" evidence="2">
    <location>
        <begin position="1"/>
        <end position="67"/>
    </location>
</feature>
<dbReference type="GO" id="GO:0070941">
    <property type="term" value="P:eisosome assembly"/>
    <property type="evidence" value="ECO:0007669"/>
    <property type="project" value="TreeGrafter"/>
</dbReference>
<dbReference type="GO" id="GO:0008289">
    <property type="term" value="F:lipid binding"/>
    <property type="evidence" value="ECO:0007669"/>
    <property type="project" value="TreeGrafter"/>
</dbReference>
<feature type="region of interest" description="Disordered" evidence="2">
    <location>
        <begin position="360"/>
        <end position="427"/>
    </location>
</feature>
<keyword evidence="4" id="KW-1185">Reference proteome</keyword>
<evidence type="ECO:0000313" key="4">
    <source>
        <dbReference type="Proteomes" id="UP000215127"/>
    </source>
</evidence>
<accession>A0A1X7RX41</accession>
<evidence type="ECO:0008006" key="5">
    <source>
        <dbReference type="Google" id="ProtNLM"/>
    </source>
</evidence>
<dbReference type="Pfam" id="PF13805">
    <property type="entry name" value="Pil1"/>
    <property type="match status" value="1"/>
</dbReference>
<dbReference type="STRING" id="1276538.A0A1X7RX41"/>
<dbReference type="EMBL" id="LT853697">
    <property type="protein sequence ID" value="SMQ52012.1"/>
    <property type="molecule type" value="Genomic_DNA"/>
</dbReference>
<organism evidence="3 4">
    <name type="scientific">Zymoseptoria tritici (strain ST99CH_3D7)</name>
    <dbReference type="NCBI Taxonomy" id="1276538"/>
    <lineage>
        <taxon>Eukaryota</taxon>
        <taxon>Fungi</taxon>
        <taxon>Dikarya</taxon>
        <taxon>Ascomycota</taxon>
        <taxon>Pezizomycotina</taxon>
        <taxon>Dothideomycetes</taxon>
        <taxon>Dothideomycetidae</taxon>
        <taxon>Mycosphaerellales</taxon>
        <taxon>Mycosphaerellaceae</taxon>
        <taxon>Zymoseptoria</taxon>
    </lineage>
</organism>
<keyword evidence="1" id="KW-0597">Phosphoprotein</keyword>
<dbReference type="InterPro" id="IPR028245">
    <property type="entry name" value="PIL1/LSP1"/>
</dbReference>
<reference evidence="3 4" key="1">
    <citation type="submission" date="2016-06" db="EMBL/GenBank/DDBJ databases">
        <authorList>
            <person name="Kjaerup R.B."/>
            <person name="Dalgaard T.S."/>
            <person name="Juul-Madsen H.R."/>
        </authorList>
    </citation>
    <scope>NUCLEOTIDE SEQUENCE [LARGE SCALE GENOMIC DNA]</scope>
</reference>
<sequence length="427" mass="47544">MCLVTSPSKNKKRTVVREDYHAPRPVSNYHGGHSSPRTSTTYVQTTRRSTSRVPAERSVYRESYQSVGGQPRASREVYRKTSRTYALQLVSFSRREDLIQLLYNQTTYNKMLGRSHSKKKSTDGKHRFAISSFRGLGAPELSKKLRNLIKTQNHQIGAYEQAGRESQSLASQLSEWGESTEDDAVSDISDKLGVLLAEIAEQEDQFAQNLEESRGVLKQIRNVEASVQPTRTNKQKIQDELQKLKYKEPESTKIVTLEQELVRAEAQSLVADAQLTNVTRQKFKEAYDIHTAAVIERAEKQIILAQQARRLINMLDDTPIVPGEDRVAFTGADEGKEVLNDAETGLRGWSLNVDPIESNAGKIGNSGMGAPPQQEQSVTTATTAGEGSVTSDHQRVEELERQQQEELASENPPYPTAEKTGNAALAS</sequence>
<dbReference type="GO" id="GO:0006897">
    <property type="term" value="P:endocytosis"/>
    <property type="evidence" value="ECO:0007669"/>
    <property type="project" value="TreeGrafter"/>
</dbReference>
<feature type="compositionally biased region" description="Basic and acidic residues" evidence="2">
    <location>
        <begin position="392"/>
        <end position="404"/>
    </location>
</feature>
<dbReference type="PANTHER" id="PTHR31962">
    <property type="entry name" value="SPHINGOLIPID LONG CHAIN BASE-RESPONSIVE PROTEIN PIL1"/>
    <property type="match status" value="1"/>
</dbReference>
<evidence type="ECO:0000313" key="3">
    <source>
        <dbReference type="EMBL" id="SMQ52012.1"/>
    </source>
</evidence>
<evidence type="ECO:0000256" key="2">
    <source>
        <dbReference type="SAM" id="MobiDB-lite"/>
    </source>
</evidence>
<protein>
    <recommendedName>
        <fullName evidence="5">Sphingolipid long chain base-responsive protein LSP1</fullName>
    </recommendedName>
</protein>
<name>A0A1X7RX41_ZYMT9</name>
<gene>
    <name evidence="3" type="ORF">ZT3D7_G7165</name>
</gene>
<dbReference type="InterPro" id="IPR027267">
    <property type="entry name" value="AH/BAR_dom_sf"/>
</dbReference>
<dbReference type="AlphaFoldDB" id="A0A1X7RX41"/>
<dbReference type="Proteomes" id="UP000215127">
    <property type="component" value="Chromosome 6"/>
</dbReference>